<dbReference type="CDD" id="cd12148">
    <property type="entry name" value="fungal_TF_MHR"/>
    <property type="match status" value="1"/>
</dbReference>
<organism evidence="1 2">
    <name type="scientific">Suillus placidus</name>
    <dbReference type="NCBI Taxonomy" id="48579"/>
    <lineage>
        <taxon>Eukaryota</taxon>
        <taxon>Fungi</taxon>
        <taxon>Dikarya</taxon>
        <taxon>Basidiomycota</taxon>
        <taxon>Agaricomycotina</taxon>
        <taxon>Agaricomycetes</taxon>
        <taxon>Agaricomycetidae</taxon>
        <taxon>Boletales</taxon>
        <taxon>Suillineae</taxon>
        <taxon>Suillaceae</taxon>
        <taxon>Suillus</taxon>
    </lineage>
</organism>
<protein>
    <recommendedName>
        <fullName evidence="3">Transcription factor domain-containing protein</fullName>
    </recommendedName>
</protein>
<sequence length="89" mass="10281">IRYAQLAAGTALITGPKNEEMRLAYLLLQLYLVPSRRREEDRSWVYLGVAIRLAQDLNLNRPTNTTPLNELHARVLLNRARVWINCSVH</sequence>
<accession>A0A9P6ZN94</accession>
<reference evidence="1" key="1">
    <citation type="journal article" date="2020" name="New Phytol.">
        <title>Comparative genomics reveals dynamic genome evolution in host specialist ectomycorrhizal fungi.</title>
        <authorList>
            <person name="Lofgren L.A."/>
            <person name="Nguyen N.H."/>
            <person name="Vilgalys R."/>
            <person name="Ruytinx J."/>
            <person name="Liao H.L."/>
            <person name="Branco S."/>
            <person name="Kuo A."/>
            <person name="LaButti K."/>
            <person name="Lipzen A."/>
            <person name="Andreopoulos W."/>
            <person name="Pangilinan J."/>
            <person name="Riley R."/>
            <person name="Hundley H."/>
            <person name="Na H."/>
            <person name="Barry K."/>
            <person name="Grigoriev I.V."/>
            <person name="Stajich J.E."/>
            <person name="Kennedy P.G."/>
        </authorList>
    </citation>
    <scope>NUCLEOTIDE SEQUENCE</scope>
    <source>
        <strain evidence="1">DOB743</strain>
    </source>
</reference>
<gene>
    <name evidence="1" type="ORF">EV702DRAFT_976800</name>
</gene>
<evidence type="ECO:0000313" key="1">
    <source>
        <dbReference type="EMBL" id="KAG1772241.1"/>
    </source>
</evidence>
<dbReference type="EMBL" id="JABBWD010000054">
    <property type="protein sequence ID" value="KAG1772241.1"/>
    <property type="molecule type" value="Genomic_DNA"/>
</dbReference>
<name>A0A9P6ZN94_9AGAM</name>
<dbReference type="Proteomes" id="UP000714275">
    <property type="component" value="Unassembled WGS sequence"/>
</dbReference>
<keyword evidence="2" id="KW-1185">Reference proteome</keyword>
<evidence type="ECO:0000313" key="2">
    <source>
        <dbReference type="Proteomes" id="UP000714275"/>
    </source>
</evidence>
<feature type="non-terminal residue" evidence="1">
    <location>
        <position position="1"/>
    </location>
</feature>
<dbReference type="AlphaFoldDB" id="A0A9P6ZN94"/>
<proteinExistence type="predicted"/>
<evidence type="ECO:0008006" key="3">
    <source>
        <dbReference type="Google" id="ProtNLM"/>
    </source>
</evidence>
<comment type="caution">
    <text evidence="1">The sequence shown here is derived from an EMBL/GenBank/DDBJ whole genome shotgun (WGS) entry which is preliminary data.</text>
</comment>